<dbReference type="AlphaFoldDB" id="A0AAV9ZFL3"/>
<organism evidence="1 2">
    <name type="scientific">Favolaschia claudopus</name>
    <dbReference type="NCBI Taxonomy" id="2862362"/>
    <lineage>
        <taxon>Eukaryota</taxon>
        <taxon>Fungi</taxon>
        <taxon>Dikarya</taxon>
        <taxon>Basidiomycota</taxon>
        <taxon>Agaricomycotina</taxon>
        <taxon>Agaricomycetes</taxon>
        <taxon>Agaricomycetidae</taxon>
        <taxon>Agaricales</taxon>
        <taxon>Marasmiineae</taxon>
        <taxon>Mycenaceae</taxon>
        <taxon>Favolaschia</taxon>
    </lineage>
</organism>
<sequence>QRAKEEIQRLNVEIIRIVTFLIDEHNDYYRAIAQNLIPNPSLATELQRRWRHSARISATICKRIASTSGMVGFSGSIFPTQRIGRNTHLGEGIPPPYWLASELGVVEMAVEFEEPVDVEERQVVDDSEETDLVVRELDVEPDGLVQLMEHLATFDDS</sequence>
<proteinExistence type="predicted"/>
<name>A0AAV9ZFL3_9AGAR</name>
<protein>
    <submittedName>
        <fullName evidence="1">Uncharacterized protein</fullName>
    </submittedName>
</protein>
<evidence type="ECO:0000313" key="2">
    <source>
        <dbReference type="Proteomes" id="UP001362999"/>
    </source>
</evidence>
<evidence type="ECO:0000313" key="1">
    <source>
        <dbReference type="EMBL" id="KAK6980891.1"/>
    </source>
</evidence>
<keyword evidence="2" id="KW-1185">Reference proteome</keyword>
<reference evidence="1 2" key="1">
    <citation type="journal article" date="2024" name="J Genomics">
        <title>Draft genome sequencing and assembly of Favolaschia claudopus CIRM-BRFM 2984 isolated from oak limbs.</title>
        <authorList>
            <person name="Navarro D."/>
            <person name="Drula E."/>
            <person name="Chaduli D."/>
            <person name="Cazenave R."/>
            <person name="Ahrendt S."/>
            <person name="Wang J."/>
            <person name="Lipzen A."/>
            <person name="Daum C."/>
            <person name="Barry K."/>
            <person name="Grigoriev I.V."/>
            <person name="Favel A."/>
            <person name="Rosso M.N."/>
            <person name="Martin F."/>
        </authorList>
    </citation>
    <scope>NUCLEOTIDE SEQUENCE [LARGE SCALE GENOMIC DNA]</scope>
    <source>
        <strain evidence="1 2">CIRM-BRFM 2984</strain>
    </source>
</reference>
<accession>A0AAV9ZFL3</accession>
<comment type="caution">
    <text evidence="1">The sequence shown here is derived from an EMBL/GenBank/DDBJ whole genome shotgun (WGS) entry which is preliminary data.</text>
</comment>
<dbReference type="EMBL" id="JAWWNJ010000155">
    <property type="protein sequence ID" value="KAK6980891.1"/>
    <property type="molecule type" value="Genomic_DNA"/>
</dbReference>
<dbReference type="Proteomes" id="UP001362999">
    <property type="component" value="Unassembled WGS sequence"/>
</dbReference>
<gene>
    <name evidence="1" type="ORF">R3P38DRAFT_2579313</name>
</gene>
<feature type="non-terminal residue" evidence="1">
    <location>
        <position position="1"/>
    </location>
</feature>